<keyword evidence="5" id="KW-1185">Reference proteome</keyword>
<dbReference type="STRING" id="1776.BHQ18_17530"/>
<dbReference type="GO" id="GO:0042578">
    <property type="term" value="F:phosphoric ester hydrolase activity"/>
    <property type="evidence" value="ECO:0007669"/>
    <property type="project" value="UniProtKB-ARBA"/>
</dbReference>
<evidence type="ECO:0000256" key="3">
    <source>
        <dbReference type="ARBA" id="ARBA00023026"/>
    </source>
</evidence>
<keyword evidence="1" id="KW-0964">Secreted</keyword>
<dbReference type="GO" id="GO:0009395">
    <property type="term" value="P:phospholipid catabolic process"/>
    <property type="evidence" value="ECO:0007669"/>
    <property type="project" value="TreeGrafter"/>
</dbReference>
<dbReference type="InterPro" id="IPR017850">
    <property type="entry name" value="Alkaline_phosphatase_core_sf"/>
</dbReference>
<sequence length="392" mass="43284">MLENRCYDHLLGFADISGTDAATGQPTTADGLKGTEFNCYGGERFFVQKGAPDITVPPGHDFLAVLEQLCGQYVAFTPDGPYPEVNNTGFLSQLTKVEGGFFHDRGQEIMRCFSPDQVPILTTLAREFAVCDRWFCSMPGSTEPNRMFLSAATSGNFDDSPTKWEIVEASTNHFGGFEFEGGTIFKLLDEADIKWRIYAGDHFPVVGELDGISNTFDVRDFEDFAGDLQDPTFDAAFIHLEPDYFGGLLNTGDFTKGNSQHPLGGVAAGERLIKATYEAIRRSPHWQNSMLIVTYDEHGGFYDHVAPEGATPTGSSGRTHGFKFDQLGPRVPAVVVSPWIPRNTVEHRLMEHTSVIATLMDLFDLPPLRHAREPGCGLAHLANLPQPRTDRR</sequence>
<gene>
    <name evidence="4" type="ORF">BHQ18_17530</name>
</gene>
<keyword evidence="2" id="KW-0378">Hydrolase</keyword>
<accession>A0A1E3RFM3</accession>
<proteinExistence type="predicted"/>
<reference evidence="5" key="1">
    <citation type="submission" date="2016-09" db="EMBL/GenBank/DDBJ databases">
        <authorList>
            <person name="Greninger A.L."/>
            <person name="Jerome K.R."/>
            <person name="Mcnair B."/>
            <person name="Wallis C."/>
            <person name="Fang F."/>
        </authorList>
    </citation>
    <scope>NUCLEOTIDE SEQUENCE [LARGE SCALE GENOMIC DNA]</scope>
    <source>
        <strain evidence="5">M6</strain>
    </source>
</reference>
<dbReference type="PANTHER" id="PTHR31956">
    <property type="entry name" value="NON-SPECIFIC PHOSPHOLIPASE C4-RELATED"/>
    <property type="match status" value="1"/>
</dbReference>
<comment type="caution">
    <text evidence="4">The sequence shown here is derived from an EMBL/GenBank/DDBJ whole genome shotgun (WGS) entry which is preliminary data.</text>
</comment>
<dbReference type="SUPFAM" id="SSF53649">
    <property type="entry name" value="Alkaline phosphatase-like"/>
    <property type="match status" value="1"/>
</dbReference>
<dbReference type="AlphaFoldDB" id="A0A1E3RFM3"/>
<keyword evidence="3" id="KW-0843">Virulence</keyword>
<evidence type="ECO:0008006" key="6">
    <source>
        <dbReference type="Google" id="ProtNLM"/>
    </source>
</evidence>
<evidence type="ECO:0000313" key="5">
    <source>
        <dbReference type="Proteomes" id="UP000094053"/>
    </source>
</evidence>
<evidence type="ECO:0000256" key="1">
    <source>
        <dbReference type="ARBA" id="ARBA00022525"/>
    </source>
</evidence>
<dbReference type="EMBL" id="MIHA01000013">
    <property type="protein sequence ID" value="ODQ88668.1"/>
    <property type="molecule type" value="Genomic_DNA"/>
</dbReference>
<protein>
    <recommendedName>
        <fullName evidence="6">Phosphoesterase</fullName>
    </recommendedName>
</protein>
<evidence type="ECO:0000256" key="2">
    <source>
        <dbReference type="ARBA" id="ARBA00022801"/>
    </source>
</evidence>
<dbReference type="Proteomes" id="UP000094053">
    <property type="component" value="Unassembled WGS sequence"/>
</dbReference>
<name>A0A1E3RFM3_MYCFV</name>
<evidence type="ECO:0000313" key="4">
    <source>
        <dbReference type="EMBL" id="ODQ88668.1"/>
    </source>
</evidence>
<dbReference type="Pfam" id="PF04185">
    <property type="entry name" value="Phosphoesterase"/>
    <property type="match status" value="1"/>
</dbReference>
<dbReference type="Gene3D" id="3.40.720.10">
    <property type="entry name" value="Alkaline Phosphatase, subunit A"/>
    <property type="match status" value="2"/>
</dbReference>
<dbReference type="InterPro" id="IPR007312">
    <property type="entry name" value="Phosphoesterase"/>
</dbReference>
<dbReference type="PANTHER" id="PTHR31956:SF1">
    <property type="entry name" value="NON-SPECIFIC PHOSPHOLIPASE C1"/>
    <property type="match status" value="1"/>
</dbReference>
<organism evidence="4 5">
    <name type="scientific">Mycolicibacterium flavescens</name>
    <name type="common">Mycobacterium flavescens</name>
    <dbReference type="NCBI Taxonomy" id="1776"/>
    <lineage>
        <taxon>Bacteria</taxon>
        <taxon>Bacillati</taxon>
        <taxon>Actinomycetota</taxon>
        <taxon>Actinomycetes</taxon>
        <taxon>Mycobacteriales</taxon>
        <taxon>Mycobacteriaceae</taxon>
        <taxon>Mycolicibacterium</taxon>
    </lineage>
</organism>